<dbReference type="InterPro" id="IPR029031">
    <property type="entry name" value="Gingipain_N_sf"/>
</dbReference>
<proteinExistence type="predicted"/>
<keyword evidence="5" id="KW-1185">Reference proteome</keyword>
<feature type="signal peptide" evidence="2">
    <location>
        <begin position="1"/>
        <end position="23"/>
    </location>
</feature>
<gene>
    <name evidence="4" type="primary">porU</name>
    <name evidence="4" type="ORF">ACFQHR_00015</name>
</gene>
<feature type="domain" description="Gingipain" evidence="3">
    <location>
        <begin position="557"/>
        <end position="932"/>
    </location>
</feature>
<organism evidence="4 5">
    <name type="scientific">Rufibacter roseus</name>
    <dbReference type="NCBI Taxonomy" id="1567108"/>
    <lineage>
        <taxon>Bacteria</taxon>
        <taxon>Pseudomonadati</taxon>
        <taxon>Bacteroidota</taxon>
        <taxon>Cytophagia</taxon>
        <taxon>Cytophagales</taxon>
        <taxon>Hymenobacteraceae</taxon>
        <taxon>Rufibacter</taxon>
    </lineage>
</organism>
<dbReference type="EMBL" id="JBHSYQ010000001">
    <property type="protein sequence ID" value="MFC6995982.1"/>
    <property type="molecule type" value="Genomic_DNA"/>
</dbReference>
<name>A0ABW2DHB8_9BACT</name>
<dbReference type="Gene3D" id="3.40.50.10390">
    <property type="entry name" value="Gingipain r, domain 1"/>
    <property type="match status" value="1"/>
</dbReference>
<evidence type="ECO:0000256" key="1">
    <source>
        <dbReference type="ARBA" id="ARBA00022729"/>
    </source>
</evidence>
<evidence type="ECO:0000259" key="3">
    <source>
        <dbReference type="Pfam" id="PF01364"/>
    </source>
</evidence>
<keyword evidence="1 2" id="KW-0732">Signal</keyword>
<evidence type="ECO:0000313" key="5">
    <source>
        <dbReference type="Proteomes" id="UP001596405"/>
    </source>
</evidence>
<dbReference type="NCBIfam" id="NF033707">
    <property type="entry name" value="T9SS_sortase"/>
    <property type="match status" value="1"/>
</dbReference>
<evidence type="ECO:0000256" key="2">
    <source>
        <dbReference type="SAM" id="SignalP"/>
    </source>
</evidence>
<feature type="chain" id="PRO_5046714498" evidence="2">
    <location>
        <begin position="24"/>
        <end position="1295"/>
    </location>
</feature>
<sequence>MRLLRKSLFVAVNFWAFVATAWAQSEDSRVIHWRNAPATAFGLSATPPAAPTFDEAAYNSGEGVPYYVLTISNAAVTSFEFVQAEFAPLTAAEARYFPSKELKSQLDPTITTGTANRVPMSTIFFKALRLNPQTGAPEKLVKFSYRYQTGGNTQRRPTNQTFARRNYATTSVLSSGDWYKIGVTASGIYKIDRATLQAMGINAQSVNPKNLKLYGNGGGMLPQPNSAPRIDDLKENAIWVQGESDNSFDNSDYILFYGEGPHTWSHTPNAPSPFTHSYNLYSDTTYYYLHVGATAGKRIAPASSVSGSFPVISSFDERAFHEQDLVNRVNSGREWYGEEFNNFTKERSFTFPVTDLVPNTPVKITSSVLGFYLSNGSFVNVNPFTVTLNGAEVGKHSLNSIVISDYNLQGRNDTRHFNGIPSGNNGLNISYTFHPGSFSTATGFLNYVAIVAQRQLKLFGNSTSFRSTESLKQPFSTFQIAGVPSASDFKIWNITNPLEPLNQQYSVNNGTAVFSASSSQLHEYIAFQGNSFPAPTFVKKVANQNLHSLSGENIDLVIIAHPAFLTQARRLADHRRTKTGLQVEVVPLPQIYEEFSSGRQDITAIRDFMKMLYDRSNKRGEQQLKLLLFGDASFDYKNRLPQNTNFVPIYESRQSLDPIESYSSDDYYGFLAEEEGEWSETDFSQSRNHYLDVGIGRLPAKSAAEADLMVDKIIGYESPQTFGNWRKRLVFLADDGDGNEHLLDAENLAEKNVEQQHPEYLAQKIYLDLYPQISVPNGKRSPETNRNLREAIEKGALLVNYTGHGNVVSLAEEQILTINEIQSWKNADKLTFLLTATCEFGRYDDPRRNSGAETALLHAGGGAVGMVTTTRPVYSNGNKKFNSEFFNVLFVPTADGSMPDLGLLLAKAKNNSLGYRVNNRNFALLGDPSMTLAYPELKVALSTINGKPVTAATTDTLKALAKVTMEGMVTNAHGQTVNDFQGQVHVTVFDKRTSVTTLGDEPRDTKREVMVRNNVLYDGLASVHNGLFKISFVVPKDINYQVGFGSIHLYAFSSTTDGHGAAVAPVGSADATVSADNTPPDIQLYINDESFVSGGITGKDGIILAHLFDDNGINTAGAGIGHEITAVLDDKNSEPLLLNEFYTADVDSYQSGKVRYPFKDLAPGPHTLQLKAWDTHNNSSTSKIEFIVASTEQLALEHVFNVPNPFVSSTTFQFDHNRAGQELDVLIQIFTVSGKLVKTLHGISDGSSHFSGITWDGRDDYYDVLAKGVYIYKLNVRSRLDGATTSRFEKLVLLK</sequence>
<dbReference type="RefSeq" id="WP_066624712.1">
    <property type="nucleotide sequence ID" value="NZ_JBHSYQ010000001.1"/>
</dbReference>
<dbReference type="Proteomes" id="UP001596405">
    <property type="component" value="Unassembled WGS sequence"/>
</dbReference>
<dbReference type="Pfam" id="PF01364">
    <property type="entry name" value="Peptidase_C25"/>
    <property type="match status" value="1"/>
</dbReference>
<dbReference type="Gene3D" id="2.60.40.4070">
    <property type="match status" value="1"/>
</dbReference>
<dbReference type="Gene3D" id="3.40.50.1460">
    <property type="match status" value="1"/>
</dbReference>
<dbReference type="CDD" id="cd02258">
    <property type="entry name" value="Peptidase_C25_N"/>
    <property type="match status" value="1"/>
</dbReference>
<dbReference type="InterPro" id="IPR001769">
    <property type="entry name" value="Gingipain"/>
</dbReference>
<reference evidence="5" key="1">
    <citation type="journal article" date="2019" name="Int. J. Syst. Evol. Microbiol.">
        <title>The Global Catalogue of Microorganisms (GCM) 10K type strain sequencing project: providing services to taxonomists for standard genome sequencing and annotation.</title>
        <authorList>
            <consortium name="The Broad Institute Genomics Platform"/>
            <consortium name="The Broad Institute Genome Sequencing Center for Infectious Disease"/>
            <person name="Wu L."/>
            <person name="Ma J."/>
        </authorList>
    </citation>
    <scope>NUCLEOTIDE SEQUENCE [LARGE SCALE GENOMIC DNA]</scope>
    <source>
        <strain evidence="5">CGMCC 4.7393</strain>
    </source>
</reference>
<dbReference type="InterPro" id="IPR029030">
    <property type="entry name" value="Caspase-like_dom_sf"/>
</dbReference>
<evidence type="ECO:0000313" key="4">
    <source>
        <dbReference type="EMBL" id="MFC6995982.1"/>
    </source>
</evidence>
<comment type="caution">
    <text evidence="4">The sequence shown here is derived from an EMBL/GenBank/DDBJ whole genome shotgun (WGS) entry which is preliminary data.</text>
</comment>
<protein>
    <submittedName>
        <fullName evidence="4">Type IX secretion system sortase PorU</fullName>
    </submittedName>
</protein>
<accession>A0ABW2DHB8</accession>
<dbReference type="SUPFAM" id="SSF52129">
    <property type="entry name" value="Caspase-like"/>
    <property type="match status" value="1"/>
</dbReference>